<feature type="signal peptide" evidence="1">
    <location>
        <begin position="1"/>
        <end position="23"/>
    </location>
</feature>
<keyword evidence="3" id="KW-1185">Reference proteome</keyword>
<dbReference type="Proteomes" id="UP001151081">
    <property type="component" value="Unassembled WGS sequence"/>
</dbReference>
<name>A0A9X3XHU4_9BACT</name>
<dbReference type="EMBL" id="JAGTJJ010000089">
    <property type="protein sequence ID" value="MDC3988953.1"/>
    <property type="molecule type" value="Genomic_DNA"/>
</dbReference>
<dbReference type="RefSeq" id="WP_272459956.1">
    <property type="nucleotide sequence ID" value="NZ_JAGTJJ010000089.1"/>
</dbReference>
<proteinExistence type="predicted"/>
<protein>
    <recommendedName>
        <fullName evidence="4">Lipoprotein</fullName>
    </recommendedName>
</protein>
<evidence type="ECO:0008006" key="4">
    <source>
        <dbReference type="Google" id="ProtNLM"/>
    </source>
</evidence>
<feature type="chain" id="PRO_5040842210" description="Lipoprotein" evidence="1">
    <location>
        <begin position="24"/>
        <end position="354"/>
    </location>
</feature>
<organism evidence="2 3">
    <name type="scientific">Polyangium jinanense</name>
    <dbReference type="NCBI Taxonomy" id="2829994"/>
    <lineage>
        <taxon>Bacteria</taxon>
        <taxon>Pseudomonadati</taxon>
        <taxon>Myxococcota</taxon>
        <taxon>Polyangia</taxon>
        <taxon>Polyangiales</taxon>
        <taxon>Polyangiaceae</taxon>
        <taxon>Polyangium</taxon>
    </lineage>
</organism>
<evidence type="ECO:0000256" key="1">
    <source>
        <dbReference type="SAM" id="SignalP"/>
    </source>
</evidence>
<keyword evidence="1" id="KW-0732">Signal</keyword>
<sequence length="354" mass="38079">MSRRMCWVVACAALAGCVGGAEEAPVGEARAALGPPSCEDAARYELRDVGGAQFNNITLDPSILPLADVGKVLANDQVHMLRAAAENGLHVLNKHVPAFFIFDDQGNVSQIRAGGFYQCATLLDCQGYISEVVANYRLDGVLFVDRPEFNHSFQGHAYEVLGGAQFRPLTDDYAIKITRWQITTTQTHALRANLTARWNSRMRETACRRGTLAQALLLWSDAEQVVAEVVIGVKRNEPPPYFEATLAGLASEPVLDPDMDALPLVRIPPDVTDTYFVLTYWPGAFEPSLWLNSPSTTPDGPLPEPFCGDGSCNTTAANVENVATCPADCLATCGNGSCDPGESAVTCAVDCLPQ</sequence>
<evidence type="ECO:0000313" key="2">
    <source>
        <dbReference type="EMBL" id="MDC3988953.1"/>
    </source>
</evidence>
<dbReference type="PROSITE" id="PS51257">
    <property type="entry name" value="PROKAR_LIPOPROTEIN"/>
    <property type="match status" value="1"/>
</dbReference>
<comment type="caution">
    <text evidence="2">The sequence shown here is derived from an EMBL/GenBank/DDBJ whole genome shotgun (WGS) entry which is preliminary data.</text>
</comment>
<accession>A0A9X3XHU4</accession>
<evidence type="ECO:0000313" key="3">
    <source>
        <dbReference type="Proteomes" id="UP001151081"/>
    </source>
</evidence>
<reference evidence="2 3" key="1">
    <citation type="submission" date="2021-04" db="EMBL/GenBank/DDBJ databases">
        <title>Genome analysis of Polyangium sp.</title>
        <authorList>
            <person name="Li Y."/>
            <person name="Wang J."/>
        </authorList>
    </citation>
    <scope>NUCLEOTIDE SEQUENCE [LARGE SCALE GENOMIC DNA]</scope>
    <source>
        <strain evidence="2 3">SDU14</strain>
    </source>
</reference>
<gene>
    <name evidence="2" type="ORF">KEG57_51275</name>
</gene>
<dbReference type="AlphaFoldDB" id="A0A9X3XHU4"/>